<dbReference type="OrthoDB" id="9810818at2"/>
<comment type="subcellular location">
    <subcellularLocation>
        <location evidence="1">Membrane</location>
        <topology evidence="1">Multi-pass membrane protein</topology>
    </subcellularLocation>
</comment>
<dbReference type="AlphaFoldDB" id="H1D0J1"/>
<dbReference type="InterPro" id="IPR050638">
    <property type="entry name" value="AA-Vitamin_Transporters"/>
</dbReference>
<evidence type="ECO:0000256" key="1">
    <source>
        <dbReference type="ARBA" id="ARBA00004141"/>
    </source>
</evidence>
<dbReference type="EMBL" id="ADLT01000037">
    <property type="protein sequence ID" value="EHO62950.1"/>
    <property type="molecule type" value="Genomic_DNA"/>
</dbReference>
<feature type="transmembrane region" description="Helical" evidence="6">
    <location>
        <begin position="35"/>
        <end position="55"/>
    </location>
</feature>
<gene>
    <name evidence="8" type="ORF">HMPREF9453_01129</name>
</gene>
<dbReference type="Pfam" id="PF00892">
    <property type="entry name" value="EamA"/>
    <property type="match status" value="2"/>
</dbReference>
<protein>
    <recommendedName>
        <fullName evidence="7">EamA domain-containing protein</fullName>
    </recommendedName>
</protein>
<feature type="domain" description="EamA" evidence="7">
    <location>
        <begin position="158"/>
        <end position="290"/>
    </location>
</feature>
<name>H1D0J1_9FIRM</name>
<dbReference type="PANTHER" id="PTHR32322">
    <property type="entry name" value="INNER MEMBRANE TRANSPORTER"/>
    <property type="match status" value="1"/>
</dbReference>
<dbReference type="Proteomes" id="UP000003277">
    <property type="component" value="Unassembled WGS sequence"/>
</dbReference>
<evidence type="ECO:0000313" key="8">
    <source>
        <dbReference type="EMBL" id="EHO62950.1"/>
    </source>
</evidence>
<proteinExistence type="inferred from homology"/>
<sequence>MTADRKKGLLSASAGSVFWGSSGIAGQFLLINEHIAPAWLTFFRLLTAGFLLLLLTHFFKGNLFALWKDRKDRRDLLIFSAFGMLGTQYGYFASIQYSNAPTATILEYLMPILIIFWYCLSEKRQPRMMEIFCAFFAIAGTALIATGGDFKSLAISEKALFWGLLSALACALYTVEPVRIIKKYGAPLVVGWGMFTASFFLLPVTALTPFTGTVDTSVLLAFAYVVIFGTVCSFVLYLSSVAYILPTEASIISAIEPLSSILFSFLIFRLTFGFWELLGMALIILAVAAVARK</sequence>
<accession>H1D0J1</accession>
<dbReference type="RefSeq" id="WP_008859624.1">
    <property type="nucleotide sequence ID" value="NZ_JH591188.1"/>
</dbReference>
<evidence type="ECO:0000256" key="4">
    <source>
        <dbReference type="ARBA" id="ARBA00022989"/>
    </source>
</evidence>
<feature type="transmembrane region" description="Helical" evidence="6">
    <location>
        <begin position="131"/>
        <end position="147"/>
    </location>
</feature>
<keyword evidence="9" id="KW-1185">Reference proteome</keyword>
<dbReference type="PANTHER" id="PTHR32322:SF2">
    <property type="entry name" value="EAMA DOMAIN-CONTAINING PROTEIN"/>
    <property type="match status" value="1"/>
</dbReference>
<feature type="transmembrane region" description="Helical" evidence="6">
    <location>
        <begin position="100"/>
        <end position="119"/>
    </location>
</feature>
<feature type="transmembrane region" description="Helical" evidence="6">
    <location>
        <begin position="159"/>
        <end position="175"/>
    </location>
</feature>
<keyword evidence="3 6" id="KW-0812">Transmembrane</keyword>
<evidence type="ECO:0000256" key="2">
    <source>
        <dbReference type="ARBA" id="ARBA00007362"/>
    </source>
</evidence>
<dbReference type="InterPro" id="IPR037185">
    <property type="entry name" value="EmrE-like"/>
</dbReference>
<comment type="caution">
    <text evidence="8">The sequence shown here is derived from an EMBL/GenBank/DDBJ whole genome shotgun (WGS) entry which is preliminary data.</text>
</comment>
<evidence type="ECO:0000259" key="7">
    <source>
        <dbReference type="Pfam" id="PF00892"/>
    </source>
</evidence>
<dbReference type="HOGENOM" id="CLU_033863_19_0_9"/>
<evidence type="ECO:0000256" key="3">
    <source>
        <dbReference type="ARBA" id="ARBA00022692"/>
    </source>
</evidence>
<feature type="domain" description="EamA" evidence="7">
    <location>
        <begin position="7"/>
        <end position="145"/>
    </location>
</feature>
<keyword evidence="5 6" id="KW-0472">Membrane</keyword>
<comment type="similarity">
    <text evidence="2">Belongs to the EamA transporter family.</text>
</comment>
<dbReference type="InterPro" id="IPR000620">
    <property type="entry name" value="EamA_dom"/>
</dbReference>
<evidence type="ECO:0000256" key="6">
    <source>
        <dbReference type="SAM" id="Phobius"/>
    </source>
</evidence>
<evidence type="ECO:0000256" key="5">
    <source>
        <dbReference type="ARBA" id="ARBA00023136"/>
    </source>
</evidence>
<feature type="transmembrane region" description="Helical" evidence="6">
    <location>
        <begin position="218"/>
        <end position="238"/>
    </location>
</feature>
<evidence type="ECO:0000313" key="9">
    <source>
        <dbReference type="Proteomes" id="UP000003277"/>
    </source>
</evidence>
<dbReference type="SUPFAM" id="SSF103481">
    <property type="entry name" value="Multidrug resistance efflux transporter EmrE"/>
    <property type="match status" value="2"/>
</dbReference>
<dbReference type="GO" id="GO:0016020">
    <property type="term" value="C:membrane"/>
    <property type="evidence" value="ECO:0007669"/>
    <property type="project" value="UniProtKB-SubCell"/>
</dbReference>
<feature type="transmembrane region" description="Helical" evidence="6">
    <location>
        <begin position="187"/>
        <end position="206"/>
    </location>
</feature>
<feature type="transmembrane region" description="Helical" evidence="6">
    <location>
        <begin position="76"/>
        <end position="94"/>
    </location>
</feature>
<dbReference type="STRING" id="742743.HMPREF9453_01129"/>
<reference evidence="8 9" key="1">
    <citation type="submission" date="2011-11" db="EMBL/GenBank/DDBJ databases">
        <title>The Genome Sequence of Dialister succinatiphilus YIT 11850.</title>
        <authorList>
            <consortium name="The Broad Institute Genome Sequencing Platform"/>
            <person name="Earl A."/>
            <person name="Ward D."/>
            <person name="Feldgarden M."/>
            <person name="Gevers D."/>
            <person name="Morotomi M."/>
            <person name="Young S.K."/>
            <person name="Zeng Q."/>
            <person name="Gargeya S."/>
            <person name="Fitzgerald M."/>
            <person name="Haas B."/>
            <person name="Abouelleil A."/>
            <person name="Alvarado L."/>
            <person name="Arachchi H.M."/>
            <person name="Berlin A."/>
            <person name="Brown A."/>
            <person name="Chapman S.B."/>
            <person name="Dunbar C."/>
            <person name="Gearin G."/>
            <person name="Goldberg J."/>
            <person name="Griggs A."/>
            <person name="Gujja S."/>
            <person name="Heiman D."/>
            <person name="Howarth C."/>
            <person name="Lui A."/>
            <person name="MacDonald P.J.P."/>
            <person name="Montmayeur A."/>
            <person name="Murphy C."/>
            <person name="Neiman D."/>
            <person name="Pearson M."/>
            <person name="Priest M."/>
            <person name="Roberts A."/>
            <person name="Saif S."/>
            <person name="Shea T."/>
            <person name="Sisk P."/>
            <person name="Stolte C."/>
            <person name="Sykes S."/>
            <person name="Wortman J."/>
            <person name="Nusbaum C."/>
            <person name="Birren B."/>
        </authorList>
    </citation>
    <scope>NUCLEOTIDE SEQUENCE [LARGE SCALE GENOMIC DNA]</scope>
    <source>
        <strain evidence="8 9">YIT 11850</strain>
    </source>
</reference>
<feature type="transmembrane region" description="Helical" evidence="6">
    <location>
        <begin position="250"/>
        <end position="268"/>
    </location>
</feature>
<dbReference type="PATRIC" id="fig|742743.3.peg.1144"/>
<dbReference type="eggNOG" id="COG0697">
    <property type="taxonomic scope" value="Bacteria"/>
</dbReference>
<keyword evidence="4 6" id="KW-1133">Transmembrane helix</keyword>
<feature type="transmembrane region" description="Helical" evidence="6">
    <location>
        <begin position="274"/>
        <end position="291"/>
    </location>
</feature>
<organism evidence="8 9">
    <name type="scientific">Dialister succinatiphilus YIT 11850</name>
    <dbReference type="NCBI Taxonomy" id="742743"/>
    <lineage>
        <taxon>Bacteria</taxon>
        <taxon>Bacillati</taxon>
        <taxon>Bacillota</taxon>
        <taxon>Negativicutes</taxon>
        <taxon>Veillonellales</taxon>
        <taxon>Veillonellaceae</taxon>
        <taxon>Dialister</taxon>
    </lineage>
</organism>